<evidence type="ECO:0008006" key="4">
    <source>
        <dbReference type="Google" id="ProtNLM"/>
    </source>
</evidence>
<feature type="compositionally biased region" description="Polar residues" evidence="1">
    <location>
        <begin position="245"/>
        <end position="269"/>
    </location>
</feature>
<dbReference type="InterPro" id="IPR050767">
    <property type="entry name" value="Sel1_AlgK"/>
</dbReference>
<dbReference type="STRING" id="90241.B0682_02275"/>
<dbReference type="PANTHER" id="PTHR11102:SF160">
    <property type="entry name" value="ERAD-ASSOCIATED E3 UBIQUITIN-PROTEIN LIGASE COMPONENT HRD3"/>
    <property type="match status" value="1"/>
</dbReference>
<dbReference type="EMBL" id="MUYT01000004">
    <property type="protein sequence ID" value="OOS21535.1"/>
    <property type="molecule type" value="Genomic_DNA"/>
</dbReference>
<dbReference type="SUPFAM" id="SSF81901">
    <property type="entry name" value="HCP-like"/>
    <property type="match status" value="1"/>
</dbReference>
<dbReference type="SMART" id="SM00671">
    <property type="entry name" value="SEL1"/>
    <property type="match status" value="2"/>
</dbReference>
<dbReference type="OrthoDB" id="6429934at2"/>
<feature type="region of interest" description="Disordered" evidence="1">
    <location>
        <begin position="210"/>
        <end position="269"/>
    </location>
</feature>
<protein>
    <recommendedName>
        <fullName evidence="4">Sel1 repeat family protein</fullName>
    </recommendedName>
</protein>
<evidence type="ECO:0000313" key="3">
    <source>
        <dbReference type="Proteomes" id="UP000191094"/>
    </source>
</evidence>
<feature type="compositionally biased region" description="Low complexity" evidence="1">
    <location>
        <begin position="210"/>
        <end position="242"/>
    </location>
</feature>
<dbReference type="RefSeq" id="WP_078306495.1">
    <property type="nucleotide sequence ID" value="NZ_MUYT01000004.1"/>
</dbReference>
<dbReference type="AlphaFoldDB" id="A0A1T0CGU0"/>
<dbReference type="Gene3D" id="1.25.40.10">
    <property type="entry name" value="Tetratricopeptide repeat domain"/>
    <property type="match status" value="1"/>
</dbReference>
<dbReference type="InterPro" id="IPR006597">
    <property type="entry name" value="Sel1-like"/>
</dbReference>
<keyword evidence="3" id="KW-1185">Reference proteome</keyword>
<evidence type="ECO:0000313" key="2">
    <source>
        <dbReference type="EMBL" id="OOS21535.1"/>
    </source>
</evidence>
<sequence>MAIDHNHLNLHANHLWADYHNHALPSGTVAYESVLRQCQLDGSLLSLQRIDAMLTHLRQELIKTFTQAQKSVNTADMQRRLLADERFVSLLLIIGHYAGQVLAEQWQHPPTWYGQHQLMTQVGQLNNAQKAMAQDWVHALAVQYADGTDARLAKITVATIKQPEMFFVLEPIINRLFGSFDNVIRSIQTDMRVPSGLYQAIQQRLPQQRLPQQHLPQQHLPQQHLPQQHLPQQHLPQQRLPQKSPPQTASTMTNQANAQQPPTNSQTPATFQDSVQVLSQNLTQSSAQGSVKHSVSQSIPTAKVGMASVKSIVASHGIFAELMQDIMTMPVQQNVGNLAYQKVSQFFVRLDKAYPTLDDAKQAVLSKLTQKQQDGLNQAKSALKKLAEQGNSDAMLHLAVYLMQGKWFDDNQQQGLMLIQTAANAQDPRAMRMMSKLYYQGLGVNVDVNMGRHWLNLAADKGHEEAKNLIKQMDLAQMMIAERQEEIKSDDRLIKLMAAVAVVAILIVMIV</sequence>
<proteinExistence type="predicted"/>
<reference evidence="2 3" key="1">
    <citation type="submission" date="2017-02" db="EMBL/GenBank/DDBJ databases">
        <title>Draft genome sequence of Moraxella lincolnii CCUG 9405T type strain.</title>
        <authorList>
            <person name="Salva-Serra F."/>
            <person name="Engstrom-Jakobsson H."/>
            <person name="Thorell K."/>
            <person name="Jaen-Luchoro D."/>
            <person name="Gonzales-Siles L."/>
            <person name="Karlsson R."/>
            <person name="Yazdan S."/>
            <person name="Boulund F."/>
            <person name="Johnning A."/>
            <person name="Engstrand L."/>
            <person name="Kristiansson E."/>
            <person name="Moore E."/>
        </authorList>
    </citation>
    <scope>NUCLEOTIDE SEQUENCE [LARGE SCALE GENOMIC DNA]</scope>
    <source>
        <strain evidence="2 3">CCUG 9405</strain>
    </source>
</reference>
<organism evidence="2 3">
    <name type="scientific">Lwoffella lincolnii</name>
    <dbReference type="NCBI Taxonomy" id="90241"/>
    <lineage>
        <taxon>Bacteria</taxon>
        <taxon>Pseudomonadati</taxon>
        <taxon>Pseudomonadota</taxon>
        <taxon>Gammaproteobacteria</taxon>
        <taxon>Moraxellales</taxon>
        <taxon>Moraxellaceae</taxon>
        <taxon>Lwoffella</taxon>
    </lineage>
</organism>
<accession>A0A1T0CGU0</accession>
<comment type="caution">
    <text evidence="2">The sequence shown here is derived from an EMBL/GenBank/DDBJ whole genome shotgun (WGS) entry which is preliminary data.</text>
</comment>
<dbReference type="InterPro" id="IPR011990">
    <property type="entry name" value="TPR-like_helical_dom_sf"/>
</dbReference>
<dbReference type="PANTHER" id="PTHR11102">
    <property type="entry name" value="SEL-1-LIKE PROTEIN"/>
    <property type="match status" value="1"/>
</dbReference>
<name>A0A1T0CGU0_9GAMM</name>
<evidence type="ECO:0000256" key="1">
    <source>
        <dbReference type="SAM" id="MobiDB-lite"/>
    </source>
</evidence>
<dbReference type="Proteomes" id="UP000191094">
    <property type="component" value="Unassembled WGS sequence"/>
</dbReference>
<dbReference type="Pfam" id="PF08238">
    <property type="entry name" value="Sel1"/>
    <property type="match status" value="2"/>
</dbReference>
<gene>
    <name evidence="2" type="ORF">B0682_02275</name>
</gene>